<evidence type="ECO:0000313" key="6">
    <source>
        <dbReference type="EMBL" id="GIZ38993.1"/>
    </source>
</evidence>
<dbReference type="Proteomes" id="UP000825890">
    <property type="component" value="Unassembled WGS sequence"/>
</dbReference>
<dbReference type="SUPFAM" id="SSF48264">
    <property type="entry name" value="Cytochrome P450"/>
    <property type="match status" value="1"/>
</dbReference>
<reference evidence="6 7" key="1">
    <citation type="submission" date="2021-01" db="EMBL/GenBank/DDBJ databases">
        <title>Cercospora kikuchii MAFF 305040 whole genome shotgun sequence.</title>
        <authorList>
            <person name="Kashiwa T."/>
            <person name="Suzuki T."/>
        </authorList>
    </citation>
    <scope>NUCLEOTIDE SEQUENCE [LARGE SCALE GENOMIC DNA]</scope>
    <source>
        <strain evidence="6 7">MAFF 305040</strain>
    </source>
</reference>
<feature type="region of interest" description="Disordered" evidence="5">
    <location>
        <begin position="633"/>
        <end position="662"/>
    </location>
</feature>
<dbReference type="PANTHER" id="PTHR24305">
    <property type="entry name" value="CYTOCHROME P450"/>
    <property type="match status" value="1"/>
</dbReference>
<dbReference type="GO" id="GO:0044550">
    <property type="term" value="P:secondary metabolite biosynthetic process"/>
    <property type="evidence" value="ECO:0007669"/>
    <property type="project" value="UniProtKB-ARBA"/>
</dbReference>
<dbReference type="GO" id="GO:0016705">
    <property type="term" value="F:oxidoreductase activity, acting on paired donors, with incorporation or reduction of molecular oxygen"/>
    <property type="evidence" value="ECO:0007669"/>
    <property type="project" value="InterPro"/>
</dbReference>
<protein>
    <submittedName>
        <fullName evidence="6">Uncharacterized protein</fullName>
    </submittedName>
</protein>
<name>A0A9P3C9Z0_9PEZI</name>
<proteinExistence type="predicted"/>
<dbReference type="GeneID" id="68287961"/>
<dbReference type="RefSeq" id="XP_044653480.1">
    <property type="nucleotide sequence ID" value="XM_044797545.1"/>
</dbReference>
<dbReference type="PANTHER" id="PTHR24305:SF235">
    <property type="entry name" value="CYTOCHROME P450 MONOOXYGENASE APDB-RELATED"/>
    <property type="match status" value="1"/>
</dbReference>
<dbReference type="Gene3D" id="1.10.630.10">
    <property type="entry name" value="Cytochrome P450"/>
    <property type="match status" value="1"/>
</dbReference>
<dbReference type="AlphaFoldDB" id="A0A9P3C9Z0"/>
<dbReference type="InterPro" id="IPR036396">
    <property type="entry name" value="Cyt_P450_sf"/>
</dbReference>
<gene>
    <name evidence="6" type="ORF">CKM354_000238600</name>
</gene>
<organism evidence="6 7">
    <name type="scientific">Cercospora kikuchii</name>
    <dbReference type="NCBI Taxonomy" id="84275"/>
    <lineage>
        <taxon>Eukaryota</taxon>
        <taxon>Fungi</taxon>
        <taxon>Dikarya</taxon>
        <taxon>Ascomycota</taxon>
        <taxon>Pezizomycotina</taxon>
        <taxon>Dothideomycetes</taxon>
        <taxon>Dothideomycetidae</taxon>
        <taxon>Mycosphaerellales</taxon>
        <taxon>Mycosphaerellaceae</taxon>
        <taxon>Cercospora</taxon>
    </lineage>
</organism>
<keyword evidence="7" id="KW-1185">Reference proteome</keyword>
<evidence type="ECO:0000256" key="5">
    <source>
        <dbReference type="SAM" id="MobiDB-lite"/>
    </source>
</evidence>
<dbReference type="OrthoDB" id="3945418at2759"/>
<feature type="compositionally biased region" description="Polar residues" evidence="5">
    <location>
        <begin position="461"/>
        <end position="479"/>
    </location>
</feature>
<dbReference type="GO" id="GO:0005506">
    <property type="term" value="F:iron ion binding"/>
    <property type="evidence" value="ECO:0007669"/>
    <property type="project" value="InterPro"/>
</dbReference>
<evidence type="ECO:0000313" key="7">
    <source>
        <dbReference type="Proteomes" id="UP000825890"/>
    </source>
</evidence>
<evidence type="ECO:0000256" key="3">
    <source>
        <dbReference type="ARBA" id="ARBA00023002"/>
    </source>
</evidence>
<accession>A0A9P3C9Z0</accession>
<evidence type="ECO:0000256" key="4">
    <source>
        <dbReference type="ARBA" id="ARBA00023004"/>
    </source>
</evidence>
<sequence length="785" mass="87586">MNILEHIKNWPFLRRLLSKVPGPFLAKFTRLWKVWHLLRGTYKAKLQQLHALHGPLIQVAPREVSWQFSQRDRKTLRGLDKPDSRAADIIETGAAQSLRDCFQMERLNQNEHLINLCNSLLRCLLADAAQKQTPVDLANLLTRHAFDVMFSVTTGERAGFVDNIPNADKIYKKLGNWKFYAVLYGSYLRYHPIVKAMLPGIRSCNHRQATCDPALEILGHRPAAKRMDPDGHKDVVNGSEEHKSTCKGDVEARTALAIAGFDPAASLSREVIKHISADEQLQQLLHAELTSAGLTSNPSFQELSLRKLSLPRMHALIQHHMRLLGLHDIDLSYVSPAGGAVLGDHIVEAGHVVHMTSNHSSFAGVEIDSFEALDWSTAAEIQRNLPAYNLWQQDHALDDCHFLVVAKLLVGIIQHFDLSNVENGVKITVANKVNENMEDQQPSEEDVSSEDDKISDVMAQEKTSSGGASDTLRQSTVTPSDMDILGEHLGPAVTDELFRNFDPSSDPIHGNHILRVGPVKDRVARAILHETLQRIYGDLLQHKTDVDNIMHFATKQTKIKFNKQRNYSHPNGPRKMRYAVVRPWYKEGVKDRRPREVNQKWGGWATQEHQKSMDAQSEESYLRQQRANLVANASGAKAEPPKPTTFKETYKQTGGSNGTGPRKVLRVETTIHDGNGSITTSSDGVLLDQEVKAKVDTAPTTRPEGWVPPHMRARLERERQAAEAAELATQTPLPVSPEIEPSTQNLDSGTPTSSSDSPRSSPNTDRTDSPLDPLAPEFTLNIHSK</sequence>
<dbReference type="GO" id="GO:0004497">
    <property type="term" value="F:monooxygenase activity"/>
    <property type="evidence" value="ECO:0007669"/>
    <property type="project" value="InterPro"/>
</dbReference>
<feature type="region of interest" description="Disordered" evidence="5">
    <location>
        <begin position="716"/>
        <end position="785"/>
    </location>
</feature>
<comment type="caution">
    <text evidence="6">The sequence shown here is derived from an EMBL/GenBank/DDBJ whole genome shotgun (WGS) entry which is preliminary data.</text>
</comment>
<keyword evidence="2" id="KW-0479">Metal-binding</keyword>
<dbReference type="EMBL" id="BOLY01000002">
    <property type="protein sequence ID" value="GIZ38993.1"/>
    <property type="molecule type" value="Genomic_DNA"/>
</dbReference>
<feature type="compositionally biased region" description="Low complexity" evidence="5">
    <location>
        <begin position="722"/>
        <end position="731"/>
    </location>
</feature>
<feature type="region of interest" description="Disordered" evidence="5">
    <location>
        <begin position="460"/>
        <end position="483"/>
    </location>
</feature>
<feature type="compositionally biased region" description="Low complexity" evidence="5">
    <location>
        <begin position="747"/>
        <end position="764"/>
    </location>
</feature>
<evidence type="ECO:0000256" key="1">
    <source>
        <dbReference type="ARBA" id="ARBA00001971"/>
    </source>
</evidence>
<keyword evidence="3" id="KW-0560">Oxidoreductase</keyword>
<dbReference type="GO" id="GO:0020037">
    <property type="term" value="F:heme binding"/>
    <property type="evidence" value="ECO:0007669"/>
    <property type="project" value="InterPro"/>
</dbReference>
<keyword evidence="4" id="KW-0408">Iron</keyword>
<comment type="cofactor">
    <cofactor evidence="1">
        <name>heme</name>
        <dbReference type="ChEBI" id="CHEBI:30413"/>
    </cofactor>
</comment>
<dbReference type="InterPro" id="IPR050121">
    <property type="entry name" value="Cytochrome_P450_monoxygenase"/>
</dbReference>
<evidence type="ECO:0000256" key="2">
    <source>
        <dbReference type="ARBA" id="ARBA00022723"/>
    </source>
</evidence>